<dbReference type="Proteomes" id="UP001171916">
    <property type="component" value="Unassembled WGS sequence"/>
</dbReference>
<feature type="domain" description="YdhG-like" evidence="1">
    <location>
        <begin position="37"/>
        <end position="126"/>
    </location>
</feature>
<protein>
    <submittedName>
        <fullName evidence="2">DUF1801 domain-containing protein</fullName>
    </submittedName>
</protein>
<gene>
    <name evidence="2" type="ORF">QVH07_10505</name>
</gene>
<dbReference type="SUPFAM" id="SSF159888">
    <property type="entry name" value="YdhG-like"/>
    <property type="match status" value="1"/>
</dbReference>
<evidence type="ECO:0000313" key="3">
    <source>
        <dbReference type="Proteomes" id="UP001171916"/>
    </source>
</evidence>
<keyword evidence="3" id="KW-1185">Reference proteome</keyword>
<dbReference type="EMBL" id="JAUEPH010000004">
    <property type="protein sequence ID" value="MDN3204583.1"/>
    <property type="molecule type" value="Genomic_DNA"/>
</dbReference>
<organism evidence="2 3">
    <name type="scientific">Algoriphagus sediminis</name>
    <dbReference type="NCBI Taxonomy" id="3057113"/>
    <lineage>
        <taxon>Bacteria</taxon>
        <taxon>Pseudomonadati</taxon>
        <taxon>Bacteroidota</taxon>
        <taxon>Cytophagia</taxon>
        <taxon>Cytophagales</taxon>
        <taxon>Cyclobacteriaceae</taxon>
        <taxon>Algoriphagus</taxon>
    </lineage>
</organism>
<proteinExistence type="predicted"/>
<accession>A0ABT7YDM0</accession>
<dbReference type="InterPro" id="IPR014922">
    <property type="entry name" value="YdhG-like"/>
</dbReference>
<sequence length="133" mass="15155">MDKQPKPLSTKKPPVPSKDHKLIEDWMENRIMPGIQPLIKKIDSLIHDCIPNLQYAIKWGKAYYGTSEQGWLIEVAAYDVSANIVFLMGADLDPQPPLGKGESRYFKLREMDELGEKNIASFLKQAGQRIGWK</sequence>
<evidence type="ECO:0000313" key="2">
    <source>
        <dbReference type="EMBL" id="MDN3204583.1"/>
    </source>
</evidence>
<name>A0ABT7YDM0_9BACT</name>
<evidence type="ECO:0000259" key="1">
    <source>
        <dbReference type="Pfam" id="PF08818"/>
    </source>
</evidence>
<reference evidence="2" key="1">
    <citation type="submission" date="2023-06" db="EMBL/GenBank/DDBJ databases">
        <title>Robiginitalea aurantiacus sp. nov. and Algoriphagus sediminis sp. nov., isolated from coastal sediment.</title>
        <authorList>
            <person name="Zhou Z.Y."/>
            <person name="An J."/>
            <person name="Jia Y.W."/>
            <person name="Du Z.J."/>
        </authorList>
    </citation>
    <scope>NUCLEOTIDE SEQUENCE</scope>
    <source>
        <strain evidence="2">C2-7</strain>
    </source>
</reference>
<dbReference type="Pfam" id="PF08818">
    <property type="entry name" value="DUF1801"/>
    <property type="match status" value="1"/>
</dbReference>
<comment type="caution">
    <text evidence="2">The sequence shown here is derived from an EMBL/GenBank/DDBJ whole genome shotgun (WGS) entry which is preliminary data.</text>
</comment>
<dbReference type="RefSeq" id="WP_290000221.1">
    <property type="nucleotide sequence ID" value="NZ_JAUEPH010000004.1"/>
</dbReference>